<dbReference type="InterPro" id="IPR008972">
    <property type="entry name" value="Cupredoxin"/>
</dbReference>
<evidence type="ECO:0000256" key="5">
    <source>
        <dbReference type="ARBA" id="ARBA00023180"/>
    </source>
</evidence>
<dbReference type="SUPFAM" id="SSF49503">
    <property type="entry name" value="Cupredoxins"/>
    <property type="match status" value="1"/>
</dbReference>
<evidence type="ECO:0000256" key="4">
    <source>
        <dbReference type="ARBA" id="ARBA00023157"/>
    </source>
</evidence>
<dbReference type="Gene3D" id="2.60.40.420">
    <property type="entry name" value="Cupredoxins - blue copper proteins"/>
    <property type="match status" value="1"/>
</dbReference>
<gene>
    <name evidence="9" type="ORF">PMEA_00007521</name>
</gene>
<proteinExistence type="inferred from homology"/>
<feature type="signal peptide" evidence="7">
    <location>
        <begin position="1"/>
        <end position="19"/>
    </location>
</feature>
<evidence type="ECO:0000256" key="1">
    <source>
        <dbReference type="ARBA" id="ARBA00004370"/>
    </source>
</evidence>
<protein>
    <recommendedName>
        <fullName evidence="8">Ephrin RBD domain-containing protein</fullName>
    </recommendedName>
</protein>
<dbReference type="InterPro" id="IPR001799">
    <property type="entry name" value="Ephrin_RBD"/>
</dbReference>
<comment type="similarity">
    <text evidence="6">Belongs to the ephrin family.</text>
</comment>
<dbReference type="Proteomes" id="UP001159428">
    <property type="component" value="Unassembled WGS sequence"/>
</dbReference>
<dbReference type="GO" id="GO:0007411">
    <property type="term" value="P:axon guidance"/>
    <property type="evidence" value="ECO:0007669"/>
    <property type="project" value="TreeGrafter"/>
</dbReference>
<organism evidence="9 10">
    <name type="scientific">Pocillopora meandrina</name>
    <dbReference type="NCBI Taxonomy" id="46732"/>
    <lineage>
        <taxon>Eukaryota</taxon>
        <taxon>Metazoa</taxon>
        <taxon>Cnidaria</taxon>
        <taxon>Anthozoa</taxon>
        <taxon>Hexacorallia</taxon>
        <taxon>Scleractinia</taxon>
        <taxon>Astrocoeniina</taxon>
        <taxon>Pocilloporidae</taxon>
        <taxon>Pocillopora</taxon>
    </lineage>
</organism>
<dbReference type="AlphaFoldDB" id="A0AAU9WKV6"/>
<dbReference type="EMBL" id="CALNXJ010000016">
    <property type="protein sequence ID" value="CAH3117506.1"/>
    <property type="molecule type" value="Genomic_DNA"/>
</dbReference>
<feature type="domain" description="Ephrin RBD" evidence="8">
    <location>
        <begin position="21"/>
        <end position="141"/>
    </location>
</feature>
<comment type="caution">
    <text evidence="9">The sequence shown here is derived from an EMBL/GenBank/DDBJ whole genome shotgun (WGS) entry which is preliminary data.</text>
</comment>
<evidence type="ECO:0000256" key="2">
    <source>
        <dbReference type="ARBA" id="ARBA00022729"/>
    </source>
</evidence>
<name>A0AAU9WKV6_9CNID</name>
<dbReference type="InterPro" id="IPR031328">
    <property type="entry name" value="Ephrin"/>
</dbReference>
<comment type="subcellular location">
    <subcellularLocation>
        <location evidence="1">Membrane</location>
    </subcellularLocation>
</comment>
<evidence type="ECO:0000256" key="3">
    <source>
        <dbReference type="ARBA" id="ARBA00023136"/>
    </source>
</evidence>
<dbReference type="GO" id="GO:0048013">
    <property type="term" value="P:ephrin receptor signaling pathway"/>
    <property type="evidence" value="ECO:0007669"/>
    <property type="project" value="TreeGrafter"/>
</dbReference>
<keyword evidence="10" id="KW-1185">Reference proteome</keyword>
<keyword evidence="2 7" id="KW-0732">Signal</keyword>
<comment type="caution">
    <text evidence="6">Lacks conserved residue(s) required for the propagation of feature annotation.</text>
</comment>
<reference evidence="9 10" key="1">
    <citation type="submission" date="2022-05" db="EMBL/GenBank/DDBJ databases">
        <authorList>
            <consortium name="Genoscope - CEA"/>
            <person name="William W."/>
        </authorList>
    </citation>
    <scope>NUCLEOTIDE SEQUENCE [LARGE SCALE GENOMIC DNA]</scope>
</reference>
<dbReference type="PANTHER" id="PTHR11304">
    <property type="entry name" value="EPHRIN"/>
    <property type="match status" value="1"/>
</dbReference>
<evidence type="ECO:0000256" key="7">
    <source>
        <dbReference type="SAM" id="SignalP"/>
    </source>
</evidence>
<evidence type="ECO:0000313" key="9">
    <source>
        <dbReference type="EMBL" id="CAH3117506.1"/>
    </source>
</evidence>
<sequence length="141" mass="16140">MEGFYLFLLLVELSSLVGGAVVYPSLQWNFKNPQFQEGKLHFSVLPGSKLNLICPHVAVSFVEMDDTDSMLYFENVWRVDNTSYQTCEVNTTVAENKMVLKCADPRKIQFTTVVFQRFSAVNSLVFEPGSTYYFICKCVMF</sequence>
<dbReference type="PROSITE" id="PS51551">
    <property type="entry name" value="EPHRIN_RBD_2"/>
    <property type="match status" value="1"/>
</dbReference>
<evidence type="ECO:0000256" key="6">
    <source>
        <dbReference type="PROSITE-ProRule" id="PRU00884"/>
    </source>
</evidence>
<feature type="chain" id="PRO_5043673000" description="Ephrin RBD domain-containing protein" evidence="7">
    <location>
        <begin position="20"/>
        <end position="141"/>
    </location>
</feature>
<keyword evidence="3" id="KW-0472">Membrane</keyword>
<evidence type="ECO:0000313" key="10">
    <source>
        <dbReference type="Proteomes" id="UP001159428"/>
    </source>
</evidence>
<dbReference type="GO" id="GO:0005886">
    <property type="term" value="C:plasma membrane"/>
    <property type="evidence" value="ECO:0007669"/>
    <property type="project" value="TreeGrafter"/>
</dbReference>
<keyword evidence="4" id="KW-1015">Disulfide bond</keyword>
<accession>A0AAU9WKV6</accession>
<dbReference type="Pfam" id="PF00812">
    <property type="entry name" value="Ephrin"/>
    <property type="match status" value="1"/>
</dbReference>
<dbReference type="GO" id="GO:0046875">
    <property type="term" value="F:ephrin receptor binding"/>
    <property type="evidence" value="ECO:0007669"/>
    <property type="project" value="TreeGrafter"/>
</dbReference>
<keyword evidence="5" id="KW-0325">Glycoprotein</keyword>
<evidence type="ECO:0000259" key="8">
    <source>
        <dbReference type="PROSITE" id="PS51551"/>
    </source>
</evidence>
<dbReference type="PANTHER" id="PTHR11304:SF29">
    <property type="entry name" value="EPHRIN"/>
    <property type="match status" value="1"/>
</dbReference>